<evidence type="ECO:0000259" key="1">
    <source>
        <dbReference type="PROSITE" id="PS51462"/>
    </source>
</evidence>
<reference evidence="4" key="1">
    <citation type="submission" date="2012-12" db="EMBL/GenBank/DDBJ databases">
        <authorList>
            <person name="Hellsten U."/>
            <person name="Grimwood J."/>
            <person name="Chapman J.A."/>
            <person name="Shapiro H."/>
            <person name="Aerts A."/>
            <person name="Otillar R.P."/>
            <person name="Terry A.Y."/>
            <person name="Boore J.L."/>
            <person name="Simakov O."/>
            <person name="Marletaz F."/>
            <person name="Cho S.-J."/>
            <person name="Edsinger-Gonzales E."/>
            <person name="Havlak P."/>
            <person name="Kuo D.-H."/>
            <person name="Larsson T."/>
            <person name="Lv J."/>
            <person name="Arendt D."/>
            <person name="Savage R."/>
            <person name="Osoegawa K."/>
            <person name="de Jong P."/>
            <person name="Lindberg D.R."/>
            <person name="Seaver E.C."/>
            <person name="Weisblat D.A."/>
            <person name="Putnam N.H."/>
            <person name="Grigoriev I.V."/>
            <person name="Rokhsar D.S."/>
        </authorList>
    </citation>
    <scope>NUCLEOTIDE SEQUENCE</scope>
    <source>
        <strain evidence="4">I ESC-2004</strain>
    </source>
</reference>
<dbReference type="EMBL" id="KB312243">
    <property type="protein sequence ID" value="ELT87584.1"/>
    <property type="molecule type" value="Genomic_DNA"/>
</dbReference>
<reference evidence="3" key="3">
    <citation type="submission" date="2015-06" db="UniProtKB">
        <authorList>
            <consortium name="EnsemblMetazoa"/>
        </authorList>
    </citation>
    <scope>IDENTIFICATION</scope>
</reference>
<dbReference type="PROSITE" id="PS51462">
    <property type="entry name" value="NUDIX"/>
    <property type="match status" value="1"/>
</dbReference>
<evidence type="ECO:0000313" key="4">
    <source>
        <dbReference type="Proteomes" id="UP000014760"/>
    </source>
</evidence>
<dbReference type="CDD" id="cd03670">
    <property type="entry name" value="NUDIX_ADPRase_Nudt9"/>
    <property type="match status" value="1"/>
</dbReference>
<dbReference type="EnsemblMetazoa" id="CapteT161300">
    <property type="protein sequence ID" value="CapteP161300"/>
    <property type="gene ID" value="CapteG161300"/>
</dbReference>
<dbReference type="FunFam" id="3.90.79.10:FF:000021">
    <property type="entry name" value="ADP-ribose pyrophosphatase, mitochondrial isoform X1"/>
    <property type="match status" value="1"/>
</dbReference>
<dbReference type="HOGENOM" id="CLU_067226_0_0_1"/>
<dbReference type="SUPFAM" id="SSF55811">
    <property type="entry name" value="Nudix"/>
    <property type="match status" value="1"/>
</dbReference>
<dbReference type="Pfam" id="PF00293">
    <property type="entry name" value="NUDIX"/>
    <property type="match status" value="1"/>
</dbReference>
<evidence type="ECO:0000313" key="3">
    <source>
        <dbReference type="EnsemblMetazoa" id="CapteP161300"/>
    </source>
</evidence>
<dbReference type="PANTHER" id="PTHR13030:SF8">
    <property type="entry name" value="ADP-RIBOSE PYROPHOSPHATASE, MITOCHONDRIAL"/>
    <property type="match status" value="1"/>
</dbReference>
<dbReference type="FunCoup" id="R7T9B1">
    <property type="interactions" value="1257"/>
</dbReference>
<sequence length="289" mass="32421">MMSSVAAKPCMHVKCRAPMYPRDNISRFPVSDEQVSWSKAYPEYNPPDHTSPSVLAKPVWADPDFRDPAFPQPKWNDLDGKINRKSHSGPYEIIDKVPRNPVGRTGVCGRGCLGRWGPNHAADPIVTRWKRDCRGNQVKEGISGKPILQFVAIQRRDSGEWAIPGGMVDAGEAVSVTLKREFGEEAMNSIEAREDEKVEIEEAIQDLFQNGKEVYRGYVDDPRNTDNAWMETVAFNFHDETGRSVGRIALNAGDDAVGVRWTDLSSSVKLFASHELFVKQTAMLHNSHW</sequence>
<feature type="domain" description="Nudix hydrolase" evidence="1">
    <location>
        <begin position="129"/>
        <end position="284"/>
    </location>
</feature>
<dbReference type="EMBL" id="AMQN01003598">
    <property type="status" value="NOT_ANNOTATED_CDS"/>
    <property type="molecule type" value="Genomic_DNA"/>
</dbReference>
<dbReference type="InterPro" id="IPR000086">
    <property type="entry name" value="NUDIX_hydrolase_dom"/>
</dbReference>
<proteinExistence type="predicted"/>
<dbReference type="Pfam" id="PF25969">
    <property type="entry name" value="NUDT9_N"/>
    <property type="match status" value="1"/>
</dbReference>
<dbReference type="STRING" id="283909.R7T9B1"/>
<dbReference type="OrthoDB" id="9972248at2759"/>
<dbReference type="InterPro" id="IPR039989">
    <property type="entry name" value="NUDT9"/>
</dbReference>
<evidence type="ECO:0000313" key="2">
    <source>
        <dbReference type="EMBL" id="ELT87584.1"/>
    </source>
</evidence>
<organism evidence="2">
    <name type="scientific">Capitella teleta</name>
    <name type="common">Polychaete worm</name>
    <dbReference type="NCBI Taxonomy" id="283909"/>
    <lineage>
        <taxon>Eukaryota</taxon>
        <taxon>Metazoa</taxon>
        <taxon>Spiralia</taxon>
        <taxon>Lophotrochozoa</taxon>
        <taxon>Annelida</taxon>
        <taxon>Polychaeta</taxon>
        <taxon>Sedentaria</taxon>
        <taxon>Scolecida</taxon>
        <taxon>Capitellidae</taxon>
        <taxon>Capitella</taxon>
    </lineage>
</organism>
<accession>R7T9B1</accession>
<dbReference type="InterPro" id="IPR015797">
    <property type="entry name" value="NUDIX_hydrolase-like_dom_sf"/>
</dbReference>
<keyword evidence="4" id="KW-1185">Reference proteome</keyword>
<gene>
    <name evidence="2" type="ORF">CAPTEDRAFT_161300</name>
</gene>
<dbReference type="PANTHER" id="PTHR13030">
    <property type="entry name" value="NUDIX HYDROLASE"/>
    <property type="match status" value="1"/>
</dbReference>
<dbReference type="GO" id="GO:0047631">
    <property type="term" value="F:ADP-ribose diphosphatase activity"/>
    <property type="evidence" value="ECO:0007669"/>
    <property type="project" value="InterPro"/>
</dbReference>
<dbReference type="Gene3D" id="3.90.79.10">
    <property type="entry name" value="Nucleoside Triphosphate Pyrophosphohydrolase"/>
    <property type="match status" value="1"/>
</dbReference>
<name>R7T9B1_CAPTE</name>
<dbReference type="OMA" id="VQVYQGY"/>
<reference evidence="2 4" key="2">
    <citation type="journal article" date="2013" name="Nature">
        <title>Insights into bilaterian evolution from three spiralian genomes.</title>
        <authorList>
            <person name="Simakov O."/>
            <person name="Marletaz F."/>
            <person name="Cho S.J."/>
            <person name="Edsinger-Gonzales E."/>
            <person name="Havlak P."/>
            <person name="Hellsten U."/>
            <person name="Kuo D.H."/>
            <person name="Larsson T."/>
            <person name="Lv J."/>
            <person name="Arendt D."/>
            <person name="Savage R."/>
            <person name="Osoegawa K."/>
            <person name="de Jong P."/>
            <person name="Grimwood J."/>
            <person name="Chapman J.A."/>
            <person name="Shapiro H."/>
            <person name="Aerts A."/>
            <person name="Otillar R.P."/>
            <person name="Terry A.Y."/>
            <person name="Boore J.L."/>
            <person name="Grigoriev I.V."/>
            <person name="Lindberg D.R."/>
            <person name="Seaver E.C."/>
            <person name="Weisblat D.A."/>
            <person name="Putnam N.H."/>
            <person name="Rokhsar D.S."/>
        </authorList>
    </citation>
    <scope>NUCLEOTIDE SEQUENCE</scope>
    <source>
        <strain evidence="2 4">I ESC-2004</strain>
    </source>
</reference>
<protein>
    <recommendedName>
        <fullName evidence="1">Nudix hydrolase domain-containing protein</fullName>
    </recommendedName>
</protein>
<dbReference type="Proteomes" id="UP000014760">
    <property type="component" value="Unassembled WGS sequence"/>
</dbReference>
<dbReference type="AlphaFoldDB" id="R7T9B1"/>